<evidence type="ECO:0000313" key="11">
    <source>
        <dbReference type="EMBL" id="AJE03067.1"/>
    </source>
</evidence>
<dbReference type="InterPro" id="IPR043519">
    <property type="entry name" value="NT_sf"/>
</dbReference>
<dbReference type="FunFam" id="1.10.3090.10:FF:000005">
    <property type="entry name" value="Bifunctional uridylyltransferase/uridylyl-removing enzyme"/>
    <property type="match status" value="1"/>
</dbReference>
<dbReference type="OrthoDB" id="9758038at2"/>
<keyword evidence="5 7" id="KW-0460">Magnesium</keyword>
<dbReference type="AlphaFoldDB" id="A0A0B5B942"/>
<evidence type="ECO:0000256" key="5">
    <source>
        <dbReference type="ARBA" id="ARBA00022842"/>
    </source>
</evidence>
<dbReference type="STRING" id="345632.GPICK_06535"/>
<evidence type="ECO:0000259" key="10">
    <source>
        <dbReference type="PROSITE" id="PS51831"/>
    </source>
</evidence>
<evidence type="ECO:0000256" key="8">
    <source>
        <dbReference type="SAM" id="MobiDB-lite"/>
    </source>
</evidence>
<dbReference type="PANTHER" id="PTHR47320:SF1">
    <property type="entry name" value="BIFUNCTIONAL URIDYLYLTRANSFERASE_URIDYLYL-REMOVING ENZYME"/>
    <property type="match status" value="1"/>
</dbReference>
<dbReference type="GO" id="GO:0008773">
    <property type="term" value="F:[protein-PII] uridylyltransferase activity"/>
    <property type="evidence" value="ECO:0007669"/>
    <property type="project" value="UniProtKB-UniRule"/>
</dbReference>
<protein>
    <recommendedName>
        <fullName evidence="7">Bifunctional uridylyltransferase/uridylyl-removing enzyme</fullName>
        <shortName evidence="7">UTase/UR</shortName>
    </recommendedName>
    <alternativeName>
        <fullName evidence="7">Bifunctional [protein-PII] modification enzyme</fullName>
    </alternativeName>
    <alternativeName>
        <fullName evidence="7">Bifunctional nitrogen sensor protein</fullName>
    </alternativeName>
    <domain>
        <recommendedName>
            <fullName evidence="7">[Protein-PII] uridylyltransferase</fullName>
            <shortName evidence="7">PII uridylyltransferase</shortName>
            <shortName evidence="7">UTase</shortName>
            <ecNumber evidence="7">2.7.7.59</ecNumber>
        </recommendedName>
    </domain>
    <domain>
        <recommendedName>
            <fullName evidence="7">[Protein-PII]-UMP uridylyl-removing enzyme</fullName>
            <shortName evidence="7">UR</shortName>
            <ecNumber evidence="7">3.1.4.-</ecNumber>
        </recommendedName>
    </domain>
</protein>
<dbReference type="Proteomes" id="UP000057609">
    <property type="component" value="Chromosome"/>
</dbReference>
<dbReference type="InterPro" id="IPR013546">
    <property type="entry name" value="PII_UdlTrfase/GS_AdlTrfase"/>
</dbReference>
<dbReference type="HAMAP" id="MF_00277">
    <property type="entry name" value="PII_uridylyl_transf"/>
    <property type="match status" value="1"/>
</dbReference>
<feature type="domain" description="ACT" evidence="9">
    <location>
        <begin position="829"/>
        <end position="902"/>
    </location>
</feature>
<gene>
    <name evidence="7" type="primary">glnD</name>
    <name evidence="11" type="ORF">GPICK_06535</name>
</gene>
<dbReference type="EC" id="2.7.7.59" evidence="7"/>
<name>A0A0B5B942_9BACT</name>
<sequence length="902" mass="102688">MEFNIDRYFPDTSQEAGDAGRASFEEKRPLYLAASKHFLTHYRDEIMALHRAGAPGDTVVREITAMTDTLIRKLFRSITRDLSQHGKGKSHLTLMAIGGYGRGELNPFSDIDLMFLYSGKDQARVEDIAQKLLYFLWDMRLDVGYSVRNLQDCVEMAAADTTVRTALLDARVLSGSRILAKEFEKVMLTQILAKRSDSFIREKVDELKKRRDKYGSSVYLLEPNVKESEGGLRDLHTALWVAKIKYKVSDPKELIVKGVLSEEDLAGYHEALTYLWRIRNELHFSAGRKSDQLTFDAQTRLAAFFGYEDSGRTLAVEEFMRDYYLHATKVEHISSSLIATCSRRDEGAFRILGYFIRRPIGEGFYILKGELVVPDESVFEKEPARLMKIFEYAQKHGVAISVAAKALIRRSLYLVNDKFRRSKEVNQSFFAILRSDKGVSETLRLMHHLEFLNRFIPEFGHIFCKVQHDLYHIYTVDIHSLFAVEEIIRLLRGERGEELPLLTQLAREVDKRELLLLAVLFHDIGKGEGGGHAEKGAAMMPTITRRMGLSKEDSERLEFLVGTHLLMAHIAQRRDLHDEKMIIQFARQMEKSENLKMLYLLTYADIRAVGVDVWTEWKAMLLQELYEKAFSVMERGDFRLEARSERVKNVKRKVLEILGPDCPAAVAKEELKAMTIRHLLSNPPAVIAEHVQNLLLLEHEKIVTRVSHEPDGGYSNFTICTVDVPGLFSMITGVMAANGINILGAQIHTSSNGKALDILQVNSPQGFVITDESRWKRVEDDLRQVLTGKIQVGTLVAKRQRPTLLSERVKPRFPTRVEIDNEVSSDYTVIDIYTHDKVGLLYMITSTLTELGLYIGISKISTKVDQVADVFYVKDIFGQKITSPERLEEVKVRVAKAIDDGA</sequence>
<keyword evidence="12" id="KW-1185">Reference proteome</keyword>
<dbReference type="PANTHER" id="PTHR47320">
    <property type="entry name" value="BIFUNCTIONAL URIDYLYLTRANSFERASE/URIDYLYL-REMOVING ENZYME"/>
    <property type="match status" value="1"/>
</dbReference>
<comment type="catalytic activity">
    <reaction evidence="7">
        <text>[protein-PII]-L-tyrosine + UTP = [protein-PII]-uridylyl-L-tyrosine + diphosphate</text>
        <dbReference type="Rhea" id="RHEA:13673"/>
        <dbReference type="Rhea" id="RHEA-COMP:12147"/>
        <dbReference type="Rhea" id="RHEA-COMP:12148"/>
        <dbReference type="ChEBI" id="CHEBI:33019"/>
        <dbReference type="ChEBI" id="CHEBI:46398"/>
        <dbReference type="ChEBI" id="CHEBI:46858"/>
        <dbReference type="ChEBI" id="CHEBI:90602"/>
        <dbReference type="EC" id="2.7.7.59"/>
    </reaction>
</comment>
<dbReference type="KEGG" id="gpi:GPICK_06535"/>
<dbReference type="CDD" id="cd04899">
    <property type="entry name" value="ACT_ACR-UUR-like_2"/>
    <property type="match status" value="1"/>
</dbReference>
<dbReference type="InterPro" id="IPR006674">
    <property type="entry name" value="HD_domain"/>
</dbReference>
<feature type="domain" description="ACT" evidence="9">
    <location>
        <begin position="716"/>
        <end position="797"/>
    </location>
</feature>
<dbReference type="GO" id="GO:0008081">
    <property type="term" value="F:phosphoric diester hydrolase activity"/>
    <property type="evidence" value="ECO:0007669"/>
    <property type="project" value="UniProtKB-UniRule"/>
</dbReference>
<evidence type="ECO:0000313" key="12">
    <source>
        <dbReference type="Proteomes" id="UP000057609"/>
    </source>
</evidence>
<dbReference type="SMART" id="SM00471">
    <property type="entry name" value="HDc"/>
    <property type="match status" value="1"/>
</dbReference>
<comment type="activity regulation">
    <text evidence="7">Uridylyltransferase (UTase) activity is inhibited by glutamine, while glutamine activates uridylyl-removing (UR) activity.</text>
</comment>
<dbReference type="PROSITE" id="PS51671">
    <property type="entry name" value="ACT"/>
    <property type="match status" value="2"/>
</dbReference>
<feature type="domain" description="HD" evidence="10">
    <location>
        <begin position="476"/>
        <end position="592"/>
    </location>
</feature>
<dbReference type="CDD" id="cd00077">
    <property type="entry name" value="HDc"/>
    <property type="match status" value="1"/>
</dbReference>
<dbReference type="PROSITE" id="PS51831">
    <property type="entry name" value="HD"/>
    <property type="match status" value="1"/>
</dbReference>
<keyword evidence="4 7" id="KW-0378">Hydrolase</keyword>
<dbReference type="EMBL" id="CP009788">
    <property type="protein sequence ID" value="AJE03067.1"/>
    <property type="molecule type" value="Genomic_DNA"/>
</dbReference>
<comment type="similarity">
    <text evidence="7">Belongs to the GlnD family.</text>
</comment>
<dbReference type="Pfam" id="PF08335">
    <property type="entry name" value="GlnD_UR_UTase"/>
    <property type="match status" value="1"/>
</dbReference>
<feature type="region of interest" description="Uridylyltransferase" evidence="7">
    <location>
        <begin position="1"/>
        <end position="359"/>
    </location>
</feature>
<keyword evidence="6 7" id="KW-0511">Multifunctional enzyme</keyword>
<dbReference type="Gene3D" id="1.20.120.330">
    <property type="entry name" value="Nucleotidyltransferases domain 2"/>
    <property type="match status" value="1"/>
</dbReference>
<dbReference type="InterPro" id="IPR010043">
    <property type="entry name" value="UTase/UR"/>
</dbReference>
<evidence type="ECO:0000256" key="7">
    <source>
        <dbReference type="HAMAP-Rule" id="MF_00277"/>
    </source>
</evidence>
<dbReference type="Pfam" id="PF01966">
    <property type="entry name" value="HD"/>
    <property type="match status" value="1"/>
</dbReference>
<dbReference type="Gene3D" id="3.30.460.10">
    <property type="entry name" value="Beta Polymerase, domain 2"/>
    <property type="match status" value="1"/>
</dbReference>
<keyword evidence="3" id="KW-0677">Repeat</keyword>
<organism evidence="11 12">
    <name type="scientific">Geobacter pickeringii</name>
    <dbReference type="NCBI Taxonomy" id="345632"/>
    <lineage>
        <taxon>Bacteria</taxon>
        <taxon>Pseudomonadati</taxon>
        <taxon>Thermodesulfobacteriota</taxon>
        <taxon>Desulfuromonadia</taxon>
        <taxon>Geobacterales</taxon>
        <taxon>Geobacteraceae</taxon>
        <taxon>Geobacter</taxon>
    </lineage>
</organism>
<dbReference type="InterPro" id="IPR002912">
    <property type="entry name" value="ACT_dom"/>
</dbReference>
<dbReference type="SUPFAM" id="SSF81891">
    <property type="entry name" value="Poly A polymerase C-terminal region-like"/>
    <property type="match status" value="1"/>
</dbReference>
<dbReference type="InterPro" id="IPR005105">
    <property type="entry name" value="GlnD_Uridyltrans_N"/>
</dbReference>
<feature type="region of interest" description="Disordered" evidence="8">
    <location>
        <begin position="1"/>
        <end position="20"/>
    </location>
</feature>
<dbReference type="SUPFAM" id="SSF55021">
    <property type="entry name" value="ACT-like"/>
    <property type="match status" value="2"/>
</dbReference>
<comment type="caution">
    <text evidence="7">Lacks conserved residue(s) required for the propagation of feature annotation.</text>
</comment>
<comment type="function">
    <text evidence="7">Modifies, by uridylylation and deuridylylation, the PII regulatory proteins (GlnB and homologs), in response to the nitrogen status of the cell that GlnD senses through the glutamine level. Under low glutamine levels, catalyzes the conversion of the PII proteins and UTP to PII-UMP and PPi, while under higher glutamine levels, GlnD hydrolyzes PII-UMP to PII and UMP (deuridylylation). Thus, controls uridylylation state and activity of the PII proteins, and plays an important role in the regulation of nitrogen metabolism.</text>
</comment>
<dbReference type="HOGENOM" id="CLU_012833_1_0_7"/>
<evidence type="ECO:0000259" key="9">
    <source>
        <dbReference type="PROSITE" id="PS51671"/>
    </source>
</evidence>
<dbReference type="InterPro" id="IPR003607">
    <property type="entry name" value="HD/PDEase_dom"/>
</dbReference>
<dbReference type="Gene3D" id="1.10.3090.10">
    <property type="entry name" value="cca-adding enzyme, domain 2"/>
    <property type="match status" value="1"/>
</dbReference>
<dbReference type="PIRSF" id="PIRSF006288">
    <property type="entry name" value="PII_uridyltransf"/>
    <property type="match status" value="1"/>
</dbReference>
<dbReference type="NCBIfam" id="TIGR01693">
    <property type="entry name" value="UTase_glnD"/>
    <property type="match status" value="1"/>
</dbReference>
<proteinExistence type="inferred from homology"/>
<reference evidence="11 12" key="1">
    <citation type="journal article" date="2015" name="Genome Announc.">
        <title>Complete Genome of Geobacter pickeringii G13T, a Metal-Reducing Isolate from Sedimentary Kaolin Deposits.</title>
        <authorList>
            <person name="Badalamenti J.P."/>
            <person name="Bond D.R."/>
        </authorList>
    </citation>
    <scope>NUCLEOTIDE SEQUENCE [LARGE SCALE GENOMIC DNA]</scope>
    <source>
        <strain evidence="11 12">G13</strain>
    </source>
</reference>
<dbReference type="Pfam" id="PF24931">
    <property type="entry name" value="ACT_ACR9_3rd"/>
    <property type="match status" value="1"/>
</dbReference>
<comment type="cofactor">
    <cofactor evidence="7">
        <name>Mg(2+)</name>
        <dbReference type="ChEBI" id="CHEBI:18420"/>
    </cofactor>
</comment>
<dbReference type="CDD" id="cd05401">
    <property type="entry name" value="NT_GlnE_GlnD_like"/>
    <property type="match status" value="1"/>
</dbReference>
<comment type="domain">
    <text evidence="7">Has four distinct domains: an N-terminal nucleotidyltransferase (NT) domain responsible for UTase activity, a central HD domain that encodes UR activity, and two C-terminal ACT domains that seem to have a role in glutamine sensing.</text>
</comment>
<dbReference type="FunFam" id="1.20.120.330:FF:000031">
    <property type="entry name" value="Bifunctional uridylyltransferase/uridylyl-removing enzyme"/>
    <property type="match status" value="1"/>
</dbReference>
<evidence type="ECO:0000256" key="1">
    <source>
        <dbReference type="ARBA" id="ARBA00022679"/>
    </source>
</evidence>
<dbReference type="CDD" id="cd04900">
    <property type="entry name" value="ACT_UUR-like_1"/>
    <property type="match status" value="1"/>
</dbReference>
<dbReference type="Pfam" id="PF03445">
    <property type="entry name" value="DUF294"/>
    <property type="match status" value="1"/>
</dbReference>
<evidence type="ECO:0000256" key="2">
    <source>
        <dbReference type="ARBA" id="ARBA00022695"/>
    </source>
</evidence>
<dbReference type="SUPFAM" id="SSF81301">
    <property type="entry name" value="Nucleotidyltransferase"/>
    <property type="match status" value="1"/>
</dbReference>
<keyword evidence="2 7" id="KW-0548">Nucleotidyltransferase</keyword>
<dbReference type="GO" id="GO:0006808">
    <property type="term" value="P:regulation of nitrogen utilization"/>
    <property type="evidence" value="ECO:0007669"/>
    <property type="project" value="UniProtKB-UniRule"/>
</dbReference>
<comment type="catalytic activity">
    <reaction evidence="7">
        <text>[protein-PII]-uridylyl-L-tyrosine + H2O = [protein-PII]-L-tyrosine + UMP + H(+)</text>
        <dbReference type="Rhea" id="RHEA:48600"/>
        <dbReference type="Rhea" id="RHEA-COMP:12147"/>
        <dbReference type="Rhea" id="RHEA-COMP:12148"/>
        <dbReference type="ChEBI" id="CHEBI:15377"/>
        <dbReference type="ChEBI" id="CHEBI:15378"/>
        <dbReference type="ChEBI" id="CHEBI:46858"/>
        <dbReference type="ChEBI" id="CHEBI:57865"/>
        <dbReference type="ChEBI" id="CHEBI:90602"/>
    </reaction>
</comment>
<dbReference type="InterPro" id="IPR045865">
    <property type="entry name" value="ACT-like_dom_sf"/>
</dbReference>
<evidence type="ECO:0000256" key="3">
    <source>
        <dbReference type="ARBA" id="ARBA00022737"/>
    </source>
</evidence>
<evidence type="ECO:0000256" key="4">
    <source>
        <dbReference type="ARBA" id="ARBA00022801"/>
    </source>
</evidence>
<dbReference type="SUPFAM" id="SSF81593">
    <property type="entry name" value="Nucleotidyltransferase substrate binding subunit/domain"/>
    <property type="match status" value="1"/>
</dbReference>
<keyword evidence="1 7" id="KW-0808">Transferase</keyword>
<dbReference type="EC" id="3.1.4.-" evidence="7"/>
<accession>A0A0B5B942</accession>
<dbReference type="RefSeq" id="WP_039741493.1">
    <property type="nucleotide sequence ID" value="NZ_CP009788.1"/>
</dbReference>
<evidence type="ECO:0000256" key="6">
    <source>
        <dbReference type="ARBA" id="ARBA00023268"/>
    </source>
</evidence>